<dbReference type="GO" id="GO:0016874">
    <property type="term" value="F:ligase activity"/>
    <property type="evidence" value="ECO:0007669"/>
    <property type="project" value="UniProtKB-KW"/>
</dbReference>
<evidence type="ECO:0000259" key="2">
    <source>
        <dbReference type="Pfam" id="PF01425"/>
    </source>
</evidence>
<dbReference type="PANTHER" id="PTHR11895">
    <property type="entry name" value="TRANSAMIDASE"/>
    <property type="match status" value="1"/>
</dbReference>
<evidence type="ECO:0000256" key="1">
    <source>
        <dbReference type="ARBA" id="ARBA00009199"/>
    </source>
</evidence>
<keyword evidence="3" id="KW-0436">Ligase</keyword>
<dbReference type="Pfam" id="PF01425">
    <property type="entry name" value="Amidase"/>
    <property type="match status" value="1"/>
</dbReference>
<comment type="similarity">
    <text evidence="1">Belongs to the amidase family.</text>
</comment>
<dbReference type="InterPro" id="IPR036928">
    <property type="entry name" value="AS_sf"/>
</dbReference>
<feature type="domain" description="Amidase" evidence="2">
    <location>
        <begin position="29"/>
        <end position="449"/>
    </location>
</feature>
<dbReference type="PANTHER" id="PTHR11895:SF7">
    <property type="entry name" value="GLUTAMYL-TRNA(GLN) AMIDOTRANSFERASE SUBUNIT A, MITOCHONDRIAL"/>
    <property type="match status" value="1"/>
</dbReference>
<dbReference type="InterPro" id="IPR023631">
    <property type="entry name" value="Amidase_dom"/>
</dbReference>
<protein>
    <submittedName>
        <fullName evidence="3">Amidase</fullName>
        <ecNumber evidence="3">6.3.5.-</ecNumber>
    </submittedName>
</protein>
<evidence type="ECO:0000313" key="4">
    <source>
        <dbReference type="Proteomes" id="UP000306562"/>
    </source>
</evidence>
<dbReference type="SUPFAM" id="SSF75304">
    <property type="entry name" value="Amidase signature (AS) enzymes"/>
    <property type="match status" value="1"/>
</dbReference>
<accession>A0AAX3I6R9</accession>
<gene>
    <name evidence="3" type="primary">gatA_2</name>
    <name evidence="3" type="ORF">NCTC10696_02847</name>
</gene>
<dbReference type="NCBIfam" id="NF004815">
    <property type="entry name" value="PRK06169.1"/>
    <property type="match status" value="1"/>
</dbReference>
<dbReference type="AlphaFoldDB" id="A0AAX3I6R9"/>
<proteinExistence type="inferred from homology"/>
<dbReference type="InterPro" id="IPR000120">
    <property type="entry name" value="Amidase"/>
</dbReference>
<organism evidence="3 4">
    <name type="scientific">Pseudomonas synxantha</name>
    <dbReference type="NCBI Taxonomy" id="47883"/>
    <lineage>
        <taxon>Bacteria</taxon>
        <taxon>Pseudomonadati</taxon>
        <taxon>Pseudomonadota</taxon>
        <taxon>Gammaproteobacteria</taxon>
        <taxon>Pseudomonadales</taxon>
        <taxon>Pseudomonadaceae</taxon>
        <taxon>Pseudomonas</taxon>
    </lineage>
</organism>
<dbReference type="Proteomes" id="UP000306562">
    <property type="component" value="Chromosome"/>
</dbReference>
<dbReference type="EMBL" id="LR590482">
    <property type="protein sequence ID" value="VTQ99718.1"/>
    <property type="molecule type" value="Genomic_DNA"/>
</dbReference>
<dbReference type="EC" id="6.3.5.-" evidence="3"/>
<name>A0AAX3I6R9_9PSED</name>
<evidence type="ECO:0000313" key="3">
    <source>
        <dbReference type="EMBL" id="VTQ99718.1"/>
    </source>
</evidence>
<sequence>MDIDWPDLCELDSATLLAAYKSRHLSPVDVVRAALDRCIKVQDALNAFTYIDFDGALTAAKASEKRWRNGKPLSLIDGIPTTLKDIFHVEGWSVRYGSMTTPGTPNNQDAPSVSRLREAGAVFIGQTAAPEYSWKTVTDSPAFGVTRNPWDPTCTPGGSSGGAAVAAACGAGVLHLGTDGGGSIRIPASFTGVFGLKPSHGRVPVYPPSSFGTVAHIGPITRTVADAAAMLRVLSGRDLRDWTQPPMAFPNVSLAPFTWRGKRIGYWRTPCIGNVDGQVATAIEATLVGLEAAGASVTEMRLPYQDELLEMYNRHWYIGAANLLTSISTRNHANLDPGLLRAATVGRRYSGVERLEAEVWRNRYGSAMDNLLSDFDFIMSPSVPILPFEVGRDVPRSSDAKSWTEWCSFSFPINLSQQPACSVPCGLSKEGLPIGLQIIGSRGADSDVLSAALCYERAFPDRLIRLKGAWRGIGAV</sequence>
<dbReference type="Gene3D" id="3.90.1300.10">
    <property type="entry name" value="Amidase signature (AS) domain"/>
    <property type="match status" value="1"/>
</dbReference>
<reference evidence="3 4" key="1">
    <citation type="submission" date="2019-05" db="EMBL/GenBank/DDBJ databases">
        <authorList>
            <consortium name="Pathogen Informatics"/>
        </authorList>
    </citation>
    <scope>NUCLEOTIDE SEQUENCE [LARGE SCALE GENOMIC DNA]</scope>
    <source>
        <strain evidence="3 4">NCTC10696</strain>
    </source>
</reference>